<dbReference type="STRING" id="540747.SAMN04488031_1011040"/>
<proteinExistence type="predicted"/>
<evidence type="ECO:0000313" key="3">
    <source>
        <dbReference type="Proteomes" id="UP000051401"/>
    </source>
</evidence>
<dbReference type="InterPro" id="IPR002060">
    <property type="entry name" value="Squ/phyt_synthse"/>
</dbReference>
<dbReference type="RefSeq" id="WP_057816493.1">
    <property type="nucleotide sequence ID" value="NZ_CP031598.1"/>
</dbReference>
<evidence type="ECO:0000313" key="2">
    <source>
        <dbReference type="EMBL" id="QEW26503.1"/>
    </source>
</evidence>
<dbReference type="SUPFAM" id="SSF48576">
    <property type="entry name" value="Terpenoid synthases"/>
    <property type="match status" value="1"/>
</dbReference>
<reference evidence="1 3" key="1">
    <citation type="submission" date="2015-04" db="EMBL/GenBank/DDBJ databases">
        <title>The draft genome sequence of Roseovarius indicus B108T.</title>
        <authorList>
            <person name="Li G."/>
            <person name="Lai Q."/>
            <person name="Shao Z."/>
            <person name="Yan P."/>
        </authorList>
    </citation>
    <scope>NUCLEOTIDE SEQUENCE [LARGE SCALE GENOMIC DNA]</scope>
    <source>
        <strain evidence="1 3">B108</strain>
    </source>
</reference>
<accession>A0A0T5P8A1</accession>
<dbReference type="Gene3D" id="1.10.600.10">
    <property type="entry name" value="Farnesyl Diphosphate Synthase"/>
    <property type="match status" value="1"/>
</dbReference>
<dbReference type="Proteomes" id="UP000051401">
    <property type="component" value="Unassembled WGS sequence"/>
</dbReference>
<evidence type="ECO:0000313" key="1">
    <source>
        <dbReference type="EMBL" id="KRS17333.1"/>
    </source>
</evidence>
<dbReference type="EMBL" id="CP031598">
    <property type="protein sequence ID" value="QEW26503.1"/>
    <property type="molecule type" value="Genomic_DNA"/>
</dbReference>
<reference evidence="2 4" key="2">
    <citation type="submission" date="2018-08" db="EMBL/GenBank/DDBJ databases">
        <title>Genetic Globetrotter - A new plasmid hitch-hiking vast phylogenetic and geographic distances.</title>
        <authorList>
            <person name="Vollmers J."/>
            <person name="Petersen J."/>
        </authorList>
    </citation>
    <scope>NUCLEOTIDE SEQUENCE [LARGE SCALE GENOMIC DNA]</scope>
    <source>
        <strain evidence="2 4">DSM 26383</strain>
    </source>
</reference>
<evidence type="ECO:0000313" key="4">
    <source>
        <dbReference type="Proteomes" id="UP000325785"/>
    </source>
</evidence>
<dbReference type="OrthoDB" id="9814909at2"/>
<protein>
    <submittedName>
        <fullName evidence="1">Phytoene synthase</fullName>
    </submittedName>
    <submittedName>
        <fullName evidence="2">Squalene synthase HpnD</fullName>
    </submittedName>
</protein>
<dbReference type="InterPro" id="IPR008949">
    <property type="entry name" value="Isoprenoid_synthase_dom_sf"/>
</dbReference>
<dbReference type="PATRIC" id="fig|540747.5.peg.5547"/>
<keyword evidence="3" id="KW-1185">Reference proteome</keyword>
<dbReference type="KEGG" id="rid:RIdsm_02303"/>
<dbReference type="EMBL" id="LAXI01000007">
    <property type="protein sequence ID" value="KRS17333.1"/>
    <property type="molecule type" value="Genomic_DNA"/>
</dbReference>
<name>A0A0T5P8A1_9RHOB</name>
<dbReference type="Proteomes" id="UP000325785">
    <property type="component" value="Chromosome"/>
</dbReference>
<gene>
    <name evidence="2" type="ORF">RIdsm_02303</name>
    <name evidence="1" type="ORF">XM52_12570</name>
</gene>
<organism evidence="1 3">
    <name type="scientific">Roseovarius indicus</name>
    <dbReference type="NCBI Taxonomy" id="540747"/>
    <lineage>
        <taxon>Bacteria</taxon>
        <taxon>Pseudomonadati</taxon>
        <taxon>Pseudomonadota</taxon>
        <taxon>Alphaproteobacteria</taxon>
        <taxon>Rhodobacterales</taxon>
        <taxon>Roseobacteraceae</taxon>
        <taxon>Roseovarius</taxon>
    </lineage>
</organism>
<dbReference type="Pfam" id="PF00494">
    <property type="entry name" value="SQS_PSY"/>
    <property type="match status" value="1"/>
</dbReference>
<sequence length="256" mass="28211">MHEDVIACADLVRRGDPDRFRAVMAAPVPAREKLFPVYAFNLEVSRAPWVTEEPMIAEMRLQWWRDALEEIRSGGPVRRHEVASPLSETVDAEGAELLDQLVAARRWDVYREPFEDLAHFREYLGKTSSNLLLAAAGSLAEVPEDTVREAGYALGLANWLRAVPALEKAGRIPLVEGTHAAIRSLAEEGLDHLASARSARGSIPKPARPALLVMWQVGPVLKAARDDPGRVGDGLLDPAPFRSRLELMARAATGMW</sequence>
<dbReference type="AlphaFoldDB" id="A0A0T5P8A1"/>